<dbReference type="InterPro" id="IPR012944">
    <property type="entry name" value="SusD_RagB_dom"/>
</dbReference>
<evidence type="ECO:0000313" key="7">
    <source>
        <dbReference type="EMBL" id="MEF3833950.1"/>
    </source>
</evidence>
<reference evidence="7 8" key="1">
    <citation type="submission" date="2022-09" db="EMBL/GenBank/DDBJ databases">
        <title>Genome sequencing of Flavivirga sp. MEBiC05379.</title>
        <authorList>
            <person name="Oh H.-M."/>
            <person name="Kwon K.K."/>
            <person name="Park M.J."/>
            <person name="Yang S.-H."/>
        </authorList>
    </citation>
    <scope>NUCLEOTIDE SEQUENCE [LARGE SCALE GENOMIC DNA]</scope>
    <source>
        <strain evidence="7 8">MEBiC05379</strain>
    </source>
</reference>
<feature type="domain" description="RagB/SusD" evidence="6">
    <location>
        <begin position="281"/>
        <end position="572"/>
    </location>
</feature>
<keyword evidence="5" id="KW-0998">Cell outer membrane</keyword>
<gene>
    <name evidence="7" type="ORF">N1F79_12475</name>
</gene>
<dbReference type="PROSITE" id="PS51257">
    <property type="entry name" value="PROKAR_LIPOPROTEIN"/>
    <property type="match status" value="1"/>
</dbReference>
<evidence type="ECO:0000259" key="6">
    <source>
        <dbReference type="Pfam" id="PF07980"/>
    </source>
</evidence>
<protein>
    <submittedName>
        <fullName evidence="7">RagB/SusD family nutrient uptake outer membrane protein</fullName>
    </submittedName>
</protein>
<dbReference type="Gene3D" id="1.25.40.390">
    <property type="match status" value="1"/>
</dbReference>
<evidence type="ECO:0000256" key="1">
    <source>
        <dbReference type="ARBA" id="ARBA00004442"/>
    </source>
</evidence>
<evidence type="ECO:0000256" key="4">
    <source>
        <dbReference type="ARBA" id="ARBA00023136"/>
    </source>
</evidence>
<keyword evidence="3" id="KW-0732">Signal</keyword>
<dbReference type="EMBL" id="JAODOP010000004">
    <property type="protein sequence ID" value="MEF3833950.1"/>
    <property type="molecule type" value="Genomic_DNA"/>
</dbReference>
<dbReference type="Proteomes" id="UP001337305">
    <property type="component" value="Unassembled WGS sequence"/>
</dbReference>
<sequence>MKKYIFSIAIVILFFASCEDPTDVANLNTLSPDTFFKSQGDFELFVNSTYQWSIPTSSEIDLDYGTDISIRNKGNEAGSILSNGNISPTNTGLTSRYFDYSSIRHAYEYFNAVADFDGLQAEVKANLDGQVYYMLAYRYFAMFRAYENVPLVTKVLLPEEGDVASSDKALILAEALKHINSAISNLPSERSERGRLTKLAAMTLKTDLLLYTASRYNESGGATYAEALTAANAAIAEADSQGYGLAESYSGLFTAGLQASTDAQKEIILEKVRLDETFRNSTSSRRFRLKSEGGEGTMQGAQELIDKYPCTDGLPINLSPLYDPQRPFANRDPRLAYSFLYPGSVISYVDGSKPDRIFNGLDATAGTDYILDSDLDANVSGYSCQKYWDKEGHGLFDGYASFIVYRYADLLLMAAEAENEATGPSAAVYNRISEIRGRTDVTLPPVSAATHPSQSNVRDLIRDERAVEFCFEGKRYWDLRRWALAETVLNMDQKSLNIKSFNPDGTFNSFVDQIFVRTDISNPATEALFPIPSGAAGGVTFGTFVFDTKEYVWPISQGAIDVSEVLEQHPLWN</sequence>
<proteinExistence type="inferred from homology"/>
<comment type="subcellular location">
    <subcellularLocation>
        <location evidence="1">Cell outer membrane</location>
    </subcellularLocation>
</comment>
<comment type="caution">
    <text evidence="7">The sequence shown here is derived from an EMBL/GenBank/DDBJ whole genome shotgun (WGS) entry which is preliminary data.</text>
</comment>
<comment type="similarity">
    <text evidence="2">Belongs to the SusD family.</text>
</comment>
<evidence type="ECO:0000256" key="5">
    <source>
        <dbReference type="ARBA" id="ARBA00023237"/>
    </source>
</evidence>
<evidence type="ECO:0000313" key="8">
    <source>
        <dbReference type="Proteomes" id="UP001337305"/>
    </source>
</evidence>
<name>A0ABU7XTB0_9FLAO</name>
<keyword evidence="4" id="KW-0472">Membrane</keyword>
<dbReference type="InterPro" id="IPR011990">
    <property type="entry name" value="TPR-like_helical_dom_sf"/>
</dbReference>
<accession>A0ABU7XTB0</accession>
<evidence type="ECO:0000256" key="3">
    <source>
        <dbReference type="ARBA" id="ARBA00022729"/>
    </source>
</evidence>
<organism evidence="7 8">
    <name type="scientific">Flavivirga spongiicola</name>
    <dbReference type="NCBI Taxonomy" id="421621"/>
    <lineage>
        <taxon>Bacteria</taxon>
        <taxon>Pseudomonadati</taxon>
        <taxon>Bacteroidota</taxon>
        <taxon>Flavobacteriia</taxon>
        <taxon>Flavobacteriales</taxon>
        <taxon>Flavobacteriaceae</taxon>
        <taxon>Flavivirga</taxon>
    </lineage>
</organism>
<evidence type="ECO:0000256" key="2">
    <source>
        <dbReference type="ARBA" id="ARBA00006275"/>
    </source>
</evidence>
<dbReference type="SUPFAM" id="SSF48452">
    <property type="entry name" value="TPR-like"/>
    <property type="match status" value="1"/>
</dbReference>
<dbReference type="Pfam" id="PF07980">
    <property type="entry name" value="SusD_RagB"/>
    <property type="match status" value="1"/>
</dbReference>
<dbReference type="RefSeq" id="WP_303306289.1">
    <property type="nucleotide sequence ID" value="NZ_JAODOP010000004.1"/>
</dbReference>
<keyword evidence="8" id="KW-1185">Reference proteome</keyword>